<evidence type="ECO:0000313" key="1">
    <source>
        <dbReference type="EMBL" id="KAL0107892.1"/>
    </source>
</evidence>
<evidence type="ECO:0000313" key="2">
    <source>
        <dbReference type="Proteomes" id="UP001430953"/>
    </source>
</evidence>
<accession>A0AAW2F1V9</accession>
<sequence length="375" mass="42793">MRVPEIDFPERGETRCALARIPTSLKDPLTSRNKMETRRRTTDLSQLRDFRIMMRKARTRINLRSLARPKLTVTRDEREEYEKTIRPPFDSRCTLAVGRKVFVSGTSGRNPVCRPGCSAMTGNLRDSNVMKKFVLTRARSPRLLPSSVARLLTQNEKEQPRIVHSLSDASVYAAPLLFRLALIALELSTRYTLPLVTRGRVVTNSLDHRYAFRLASRANWGSGEGDGNGSCDMDKRAKGGNCERTEKSIKKIWLICKRKSGRRSMCFHSASYEIFRGLLRSRLAGIQRDFDGTPECAKPFENRSTAIRHFGLRLLLSFTEVFFIRPLSSVTPNANNFDSRFRSSEILRYITYEDNTHVVVASALEIIARPSQRSR</sequence>
<organism evidence="1 2">
    <name type="scientific">Cardiocondyla obscurior</name>
    <dbReference type="NCBI Taxonomy" id="286306"/>
    <lineage>
        <taxon>Eukaryota</taxon>
        <taxon>Metazoa</taxon>
        <taxon>Ecdysozoa</taxon>
        <taxon>Arthropoda</taxon>
        <taxon>Hexapoda</taxon>
        <taxon>Insecta</taxon>
        <taxon>Pterygota</taxon>
        <taxon>Neoptera</taxon>
        <taxon>Endopterygota</taxon>
        <taxon>Hymenoptera</taxon>
        <taxon>Apocrita</taxon>
        <taxon>Aculeata</taxon>
        <taxon>Formicoidea</taxon>
        <taxon>Formicidae</taxon>
        <taxon>Myrmicinae</taxon>
        <taxon>Cardiocondyla</taxon>
    </lineage>
</organism>
<keyword evidence="2" id="KW-1185">Reference proteome</keyword>
<dbReference type="Proteomes" id="UP001430953">
    <property type="component" value="Unassembled WGS sequence"/>
</dbReference>
<dbReference type="AlphaFoldDB" id="A0AAW2F1V9"/>
<protein>
    <submittedName>
        <fullName evidence="1">Uncharacterized protein</fullName>
    </submittedName>
</protein>
<gene>
    <name evidence="1" type="ORF">PUN28_014869</name>
</gene>
<name>A0AAW2F1V9_9HYME</name>
<proteinExistence type="predicted"/>
<reference evidence="1 2" key="1">
    <citation type="submission" date="2023-03" db="EMBL/GenBank/DDBJ databases">
        <title>High recombination rates correlate with genetic variation in Cardiocondyla obscurior ants.</title>
        <authorList>
            <person name="Errbii M."/>
        </authorList>
    </citation>
    <scope>NUCLEOTIDE SEQUENCE [LARGE SCALE GENOMIC DNA]</scope>
    <source>
        <strain evidence="1">Alpha-2009</strain>
        <tissue evidence="1">Whole body</tissue>
    </source>
</reference>
<dbReference type="EMBL" id="JADYXP020000016">
    <property type="protein sequence ID" value="KAL0107892.1"/>
    <property type="molecule type" value="Genomic_DNA"/>
</dbReference>
<comment type="caution">
    <text evidence="1">The sequence shown here is derived from an EMBL/GenBank/DDBJ whole genome shotgun (WGS) entry which is preliminary data.</text>
</comment>